<evidence type="ECO:0000256" key="6">
    <source>
        <dbReference type="ARBA" id="ARBA00022833"/>
    </source>
</evidence>
<evidence type="ECO:0000256" key="3">
    <source>
        <dbReference type="ARBA" id="ARBA00022763"/>
    </source>
</evidence>
<comment type="domain">
    <text evidence="11">The middle region has homology to RecA with ATPase motifs including the RadA KNRFG motif, while the C-terminus is homologous to Lon protease.</text>
</comment>
<keyword evidence="3 11" id="KW-0227">DNA damage</keyword>
<comment type="similarity">
    <text evidence="11 13">Belongs to the RecA family. RadA subfamily.</text>
</comment>
<evidence type="ECO:0000256" key="4">
    <source>
        <dbReference type="ARBA" id="ARBA00022771"/>
    </source>
</evidence>
<evidence type="ECO:0000313" key="16">
    <source>
        <dbReference type="Proteomes" id="UP001203284"/>
    </source>
</evidence>
<evidence type="ECO:0000256" key="7">
    <source>
        <dbReference type="ARBA" id="ARBA00022840"/>
    </source>
</evidence>
<keyword evidence="1 11" id="KW-0479">Metal-binding</keyword>
<comment type="function">
    <text evidence="13">DNA-dependent ATPase involved in processing of recombination intermediates, plays a role in repairing DNA breaks. Stimulates the branch migration of RecA-mediated strand transfer reactions, allowing the 3' invading strand to extend heteroduplex DNA faster. Binds ssDNA in the presence of ADP but not other nucleotides, has ATPase activity that is stimulated by ssDNA and various branched DNA structures, but inhibited by SSB. Does not have RecA's homology-searching function.</text>
</comment>
<evidence type="ECO:0000256" key="11">
    <source>
        <dbReference type="HAMAP-Rule" id="MF_01498"/>
    </source>
</evidence>
<dbReference type="InterPro" id="IPR004504">
    <property type="entry name" value="DNA_repair_RadA"/>
</dbReference>
<dbReference type="SUPFAM" id="SSF52540">
    <property type="entry name" value="P-loop containing nucleoside triphosphate hydrolases"/>
    <property type="match status" value="1"/>
</dbReference>
<keyword evidence="9 11" id="KW-0238">DNA-binding</keyword>
<dbReference type="Pfam" id="PF13481">
    <property type="entry name" value="AAA_25"/>
    <property type="match status" value="1"/>
</dbReference>
<dbReference type="Pfam" id="PF13541">
    <property type="entry name" value="ChlI"/>
    <property type="match status" value="1"/>
</dbReference>
<name>A0ABT0D640_9HYPH</name>
<protein>
    <recommendedName>
        <fullName evidence="11 12">DNA repair protein RadA</fullName>
    </recommendedName>
</protein>
<evidence type="ECO:0000313" key="15">
    <source>
        <dbReference type="EMBL" id="MCK0195409.1"/>
    </source>
</evidence>
<accession>A0ABT0D640</accession>
<dbReference type="InterPro" id="IPR003593">
    <property type="entry name" value="AAA+_ATPase"/>
</dbReference>
<feature type="domain" description="RecA family profile 1" evidence="14">
    <location>
        <begin position="67"/>
        <end position="217"/>
    </location>
</feature>
<dbReference type="PANTHER" id="PTHR32472">
    <property type="entry name" value="DNA REPAIR PROTEIN RADA"/>
    <property type="match status" value="1"/>
</dbReference>
<keyword evidence="16" id="KW-1185">Reference proteome</keyword>
<dbReference type="RefSeq" id="WP_247025696.1">
    <property type="nucleotide sequence ID" value="NZ_JALKCH010000001.1"/>
</dbReference>
<dbReference type="InterPro" id="IPR041166">
    <property type="entry name" value="Rubredoxin_2"/>
</dbReference>
<dbReference type="PRINTS" id="PR01874">
    <property type="entry name" value="DNAREPAIRADA"/>
</dbReference>
<dbReference type="CDD" id="cd01121">
    <property type="entry name" value="RadA_SMS_N"/>
    <property type="match status" value="1"/>
</dbReference>
<dbReference type="Pfam" id="PF18073">
    <property type="entry name" value="Zn_ribbon_LapB"/>
    <property type="match status" value="1"/>
</dbReference>
<evidence type="ECO:0000256" key="8">
    <source>
        <dbReference type="ARBA" id="ARBA00023016"/>
    </source>
</evidence>
<keyword evidence="10 11" id="KW-0234">DNA repair</keyword>
<dbReference type="InterPro" id="IPR020588">
    <property type="entry name" value="RecA_ATP-bd"/>
</dbReference>
<evidence type="ECO:0000256" key="12">
    <source>
        <dbReference type="NCBIfam" id="TIGR00416"/>
    </source>
</evidence>
<dbReference type="InterPro" id="IPR027417">
    <property type="entry name" value="P-loop_NTPase"/>
</dbReference>
<dbReference type="Proteomes" id="UP001203284">
    <property type="component" value="Unassembled WGS sequence"/>
</dbReference>
<proteinExistence type="inferred from homology"/>
<dbReference type="PROSITE" id="PS50162">
    <property type="entry name" value="RECA_2"/>
    <property type="match status" value="1"/>
</dbReference>
<feature type="region of interest" description="Lon-protease-like" evidence="11">
    <location>
        <begin position="353"/>
        <end position="471"/>
    </location>
</feature>
<feature type="short sequence motif" description="RadA KNRFG motif" evidence="11">
    <location>
        <begin position="254"/>
        <end position="258"/>
    </location>
</feature>
<keyword evidence="8 11" id="KW-0346">Stress response</keyword>
<organism evidence="15 16">
    <name type="scientific">Ancylobacter crimeensis</name>
    <dbReference type="NCBI Taxonomy" id="2579147"/>
    <lineage>
        <taxon>Bacteria</taxon>
        <taxon>Pseudomonadati</taxon>
        <taxon>Pseudomonadota</taxon>
        <taxon>Alphaproteobacteria</taxon>
        <taxon>Hyphomicrobiales</taxon>
        <taxon>Xanthobacteraceae</taxon>
        <taxon>Ancylobacter</taxon>
    </lineage>
</organism>
<evidence type="ECO:0000256" key="1">
    <source>
        <dbReference type="ARBA" id="ARBA00022723"/>
    </source>
</evidence>
<comment type="function">
    <text evidence="11">Plays a role in repairing double-strand DNA breaks, probably involving stabilizing or processing branched DNA or blocked replication forks.</text>
</comment>
<reference evidence="15 16" key="1">
    <citation type="submission" date="2022-04" db="EMBL/GenBank/DDBJ databases">
        <authorList>
            <person name="Grouzdev D.S."/>
            <person name="Pantiukh K.S."/>
            <person name="Krutkina M.S."/>
        </authorList>
    </citation>
    <scope>NUCLEOTIDE SEQUENCE [LARGE SCALE GENOMIC DNA]</scope>
    <source>
        <strain evidence="15 16">6x-1</strain>
    </source>
</reference>
<keyword evidence="4 13" id="KW-0863">Zinc-finger</keyword>
<dbReference type="SUPFAM" id="SSF54211">
    <property type="entry name" value="Ribosomal protein S5 domain 2-like"/>
    <property type="match status" value="1"/>
</dbReference>
<feature type="binding site" evidence="11">
    <location>
        <begin position="96"/>
        <end position="103"/>
    </location>
    <ligand>
        <name>ATP</name>
        <dbReference type="ChEBI" id="CHEBI:30616"/>
    </ligand>
</feature>
<keyword evidence="5" id="KW-0378">Hydrolase</keyword>
<evidence type="ECO:0000256" key="10">
    <source>
        <dbReference type="ARBA" id="ARBA00023204"/>
    </source>
</evidence>
<keyword evidence="7 11" id="KW-0067">ATP-binding</keyword>
<evidence type="ECO:0000256" key="13">
    <source>
        <dbReference type="RuleBase" id="RU003555"/>
    </source>
</evidence>
<keyword evidence="2 11" id="KW-0547">Nucleotide-binding</keyword>
<evidence type="ECO:0000256" key="2">
    <source>
        <dbReference type="ARBA" id="ARBA00022741"/>
    </source>
</evidence>
<dbReference type="NCBIfam" id="TIGR00416">
    <property type="entry name" value="sms"/>
    <property type="match status" value="1"/>
</dbReference>
<keyword evidence="6 13" id="KW-0862">Zinc</keyword>
<dbReference type="PANTHER" id="PTHR32472:SF10">
    <property type="entry name" value="DNA REPAIR PROTEIN RADA-LIKE PROTEIN"/>
    <property type="match status" value="1"/>
</dbReference>
<evidence type="ECO:0000259" key="14">
    <source>
        <dbReference type="PROSITE" id="PS50162"/>
    </source>
</evidence>
<dbReference type="InterPro" id="IPR020568">
    <property type="entry name" value="Ribosomal_Su5_D2-typ_SF"/>
</dbReference>
<dbReference type="HAMAP" id="MF_01498">
    <property type="entry name" value="RadA_bact"/>
    <property type="match status" value="1"/>
</dbReference>
<gene>
    <name evidence="11 15" type="primary">radA</name>
    <name evidence="15" type="ORF">MWN34_00625</name>
</gene>
<dbReference type="InterPro" id="IPR014721">
    <property type="entry name" value="Ribsml_uS5_D2-typ_fold_subgr"/>
</dbReference>
<dbReference type="SMART" id="SM00382">
    <property type="entry name" value="AAA"/>
    <property type="match status" value="1"/>
</dbReference>
<evidence type="ECO:0000256" key="9">
    <source>
        <dbReference type="ARBA" id="ARBA00023125"/>
    </source>
</evidence>
<dbReference type="Gene3D" id="3.30.230.10">
    <property type="match status" value="1"/>
</dbReference>
<comment type="caution">
    <text evidence="15">The sequence shown here is derived from an EMBL/GenBank/DDBJ whole genome shotgun (WGS) entry which is preliminary data.</text>
</comment>
<dbReference type="Gene3D" id="3.40.50.300">
    <property type="entry name" value="P-loop containing nucleotide triphosphate hydrolases"/>
    <property type="match status" value="1"/>
</dbReference>
<evidence type="ECO:0000256" key="5">
    <source>
        <dbReference type="ARBA" id="ARBA00022801"/>
    </source>
</evidence>
<sequence>MAKRPNAFICQICGAAYPRWQGKCDACGAWNSIAEEQNAQAALPAAQRTDRKGRVFPLEGLSGASEDAPRTVAGIAEFDRVTGGGLVPGSVLLIGGDPGIGKSTLLIQASAALAARGHRVIYVSGEEAVAQVRLRAGRLGLSDAAVELASETNVEDIVATLSAGRSPALVVVDSIQTMWTESVESAPGTVTQVRTSAQILIRYAKKAGAAVILVGHVTKDGQIAGPRVVEHMVDAVLSFEGDGAHRFRILRAQKNRFGPTDEIGVFEMTGLGLREVANPSELFLANRDRSAPGTSVYAGMEGTRPVLVEIQALVVPTSLGTPRRAVVGWDPSRLSMVLAVLEARCGVKLGGHDVHLNVAGGFRISEPAADLAVAAALVSSLTGAVLPAESVYFGELSLTGAIRPVAHTVARLKEAAKLGFKGAVVPPLLASDPPPGEASLAIRPAATLADLVAGIAARAPRRAPQKAAEEA</sequence>
<dbReference type="EMBL" id="JALKCH010000001">
    <property type="protein sequence ID" value="MCK0195409.1"/>
    <property type="molecule type" value="Genomic_DNA"/>
</dbReference>